<organism evidence="2 3">
    <name type="scientific">Sinanodonta woodiana</name>
    <name type="common">Chinese pond mussel</name>
    <name type="synonym">Anodonta woodiana</name>
    <dbReference type="NCBI Taxonomy" id="1069815"/>
    <lineage>
        <taxon>Eukaryota</taxon>
        <taxon>Metazoa</taxon>
        <taxon>Spiralia</taxon>
        <taxon>Lophotrochozoa</taxon>
        <taxon>Mollusca</taxon>
        <taxon>Bivalvia</taxon>
        <taxon>Autobranchia</taxon>
        <taxon>Heteroconchia</taxon>
        <taxon>Palaeoheterodonta</taxon>
        <taxon>Unionida</taxon>
        <taxon>Unionoidea</taxon>
        <taxon>Unionidae</taxon>
        <taxon>Unioninae</taxon>
        <taxon>Sinanodonta</taxon>
    </lineage>
</organism>
<comment type="caution">
    <text evidence="2">The sequence shown here is derived from an EMBL/GenBank/DDBJ whole genome shotgun (WGS) entry which is preliminary data.</text>
</comment>
<evidence type="ECO:0000313" key="1">
    <source>
        <dbReference type="EMBL" id="KAL3871015.1"/>
    </source>
</evidence>
<dbReference type="EMBL" id="JBJQND010000007">
    <property type="protein sequence ID" value="KAL3871015.1"/>
    <property type="molecule type" value="Genomic_DNA"/>
</dbReference>
<dbReference type="Proteomes" id="UP001634394">
    <property type="component" value="Unassembled WGS sequence"/>
</dbReference>
<evidence type="ECO:0000313" key="2">
    <source>
        <dbReference type="EMBL" id="KAL3871169.1"/>
    </source>
</evidence>
<sequence length="153" mass="17435">MSVAIQEEKFTPHIKCFAHNINLATQRGLQVHQMSRLLGRIRHIVSFFHRSTTAATLLKSKQELLQLPKHKLIQDVQTCWNSSYDMIDRFLEQQLAIVATLLSKEIRQTDLNTLSEDDVSNAEDILKVLKPMKTITTILCDEAAPTISMIFSS</sequence>
<evidence type="ECO:0000313" key="3">
    <source>
        <dbReference type="Proteomes" id="UP001634394"/>
    </source>
</evidence>
<gene>
    <name evidence="1" type="ORF">ACJMK2_039039</name>
    <name evidence="2" type="ORF">ACJMK2_039185</name>
</gene>
<dbReference type="InterPro" id="IPR012337">
    <property type="entry name" value="RNaseH-like_sf"/>
</dbReference>
<dbReference type="SUPFAM" id="SSF53098">
    <property type="entry name" value="Ribonuclease H-like"/>
    <property type="match status" value="1"/>
</dbReference>
<protein>
    <submittedName>
        <fullName evidence="2">Uncharacterized protein</fullName>
    </submittedName>
</protein>
<dbReference type="AlphaFoldDB" id="A0ABD3WB82"/>
<keyword evidence="3" id="KW-1185">Reference proteome</keyword>
<proteinExistence type="predicted"/>
<reference evidence="2 3" key="1">
    <citation type="submission" date="2024-11" db="EMBL/GenBank/DDBJ databases">
        <title>Chromosome-level genome assembly of the freshwater bivalve Anodonta woodiana.</title>
        <authorList>
            <person name="Chen X."/>
        </authorList>
    </citation>
    <scope>NUCLEOTIDE SEQUENCE [LARGE SCALE GENOMIC DNA]</scope>
    <source>
        <strain evidence="2">MN2024</strain>
        <tissue evidence="2">Gills</tissue>
    </source>
</reference>
<dbReference type="PANTHER" id="PTHR46481">
    <property type="entry name" value="ZINC FINGER BED DOMAIN-CONTAINING PROTEIN 4"/>
    <property type="match status" value="1"/>
</dbReference>
<dbReference type="InterPro" id="IPR052035">
    <property type="entry name" value="ZnF_BED_domain_contain"/>
</dbReference>
<dbReference type="PANTHER" id="PTHR46481:SF4">
    <property type="entry name" value="ZINC FINGER BED DOMAIN-CONTAINING PROTEIN 4"/>
    <property type="match status" value="1"/>
</dbReference>
<name>A0ABD3WB82_SINWO</name>
<accession>A0ABD3WB82</accession>
<dbReference type="EMBL" id="JBJQND010000007">
    <property type="protein sequence ID" value="KAL3871169.1"/>
    <property type="molecule type" value="Genomic_DNA"/>
</dbReference>